<keyword evidence="2" id="KW-1185">Reference proteome</keyword>
<dbReference type="SUPFAM" id="SSF54909">
    <property type="entry name" value="Dimeric alpha+beta barrel"/>
    <property type="match status" value="1"/>
</dbReference>
<evidence type="ECO:0000313" key="2">
    <source>
        <dbReference type="Proteomes" id="UP001596380"/>
    </source>
</evidence>
<dbReference type="EMBL" id="JBHSXS010000048">
    <property type="protein sequence ID" value="MFC6886132.1"/>
    <property type="molecule type" value="Genomic_DNA"/>
</dbReference>
<organism evidence="1 2">
    <name type="scientific">Actinomadura yumaensis</name>
    <dbReference type="NCBI Taxonomy" id="111807"/>
    <lineage>
        <taxon>Bacteria</taxon>
        <taxon>Bacillati</taxon>
        <taxon>Actinomycetota</taxon>
        <taxon>Actinomycetes</taxon>
        <taxon>Streptosporangiales</taxon>
        <taxon>Thermomonosporaceae</taxon>
        <taxon>Actinomadura</taxon>
    </lineage>
</organism>
<protein>
    <recommendedName>
        <fullName evidence="3">Antibiotic biosynthesis monooxygenase</fullName>
    </recommendedName>
</protein>
<dbReference type="Proteomes" id="UP001596380">
    <property type="component" value="Unassembled WGS sequence"/>
</dbReference>
<dbReference type="RefSeq" id="WP_378064049.1">
    <property type="nucleotide sequence ID" value="NZ_JBHSXS010000048.1"/>
</dbReference>
<reference evidence="2" key="1">
    <citation type="journal article" date="2019" name="Int. J. Syst. Evol. Microbiol.">
        <title>The Global Catalogue of Microorganisms (GCM) 10K type strain sequencing project: providing services to taxonomists for standard genome sequencing and annotation.</title>
        <authorList>
            <consortium name="The Broad Institute Genomics Platform"/>
            <consortium name="The Broad Institute Genome Sequencing Center for Infectious Disease"/>
            <person name="Wu L."/>
            <person name="Ma J."/>
        </authorList>
    </citation>
    <scope>NUCLEOTIDE SEQUENCE [LARGE SCALE GENOMIC DNA]</scope>
    <source>
        <strain evidence="2">JCM 3369</strain>
    </source>
</reference>
<sequence>MVQVDEGRAPDPADAAFLVLGSWKAGAPDRQRAAAAAIGRAWRARPWPGDGLRGYGLLACDDGTTLAHLSPADAPDAAAGQDPSWKGEVDAAVPGIERAGVVAWRRHRSTPSHRDPAEAGCAVLVTRTFDGPDPDRARDLVDALFTAGDKVPPADGLVAAHFYLGLDGAQVLNYALWTSSQAHHDAVAHRPPRLADDSDWQHAHTVPGLRSTTVQRFEPLLLLRP</sequence>
<comment type="caution">
    <text evidence="1">The sequence shown here is derived from an EMBL/GenBank/DDBJ whole genome shotgun (WGS) entry which is preliminary data.</text>
</comment>
<evidence type="ECO:0008006" key="3">
    <source>
        <dbReference type="Google" id="ProtNLM"/>
    </source>
</evidence>
<evidence type="ECO:0000313" key="1">
    <source>
        <dbReference type="EMBL" id="MFC6886132.1"/>
    </source>
</evidence>
<gene>
    <name evidence="1" type="ORF">ACFQKB_40680</name>
</gene>
<dbReference type="Gene3D" id="3.30.70.100">
    <property type="match status" value="2"/>
</dbReference>
<name>A0ABW2CWB4_9ACTN</name>
<proteinExistence type="predicted"/>
<accession>A0ABW2CWB4</accession>
<dbReference type="InterPro" id="IPR011008">
    <property type="entry name" value="Dimeric_a/b-barrel"/>
</dbReference>